<sequence length="269" mass="29157">MSETWAADLESDAWDDSEDDFDSETDDAEDARSDAIRRARARRIALARRRMGAARVRRPSAAVTGPTTPRQTVAAIRSLDLETKVGEDSLRRAIERSNRRATRATYATLASVAVDQAFDSFGDELKAHDFVRAGARIAPLMLLSPERRRPGLEGVLLDPRVIGGAVVVGIVAADKLRNRDERVDRVTVQPRIISLNGGNQVSGTFSATALSRRGAKTDVTVTFDSADPTILKVDDRNSGKFTATQAGKTKVLVTGEGGISEFFDVTVTQ</sequence>
<dbReference type="STRING" id="1385519.N801_17720"/>
<evidence type="ECO:0008006" key="4">
    <source>
        <dbReference type="Google" id="ProtNLM"/>
    </source>
</evidence>
<evidence type="ECO:0000256" key="1">
    <source>
        <dbReference type="SAM" id="MobiDB-lite"/>
    </source>
</evidence>
<evidence type="ECO:0000313" key="3">
    <source>
        <dbReference type="Proteomes" id="UP000030013"/>
    </source>
</evidence>
<name>A0A0A0JR67_9MICO</name>
<feature type="compositionally biased region" description="Acidic residues" evidence="1">
    <location>
        <begin position="9"/>
        <end position="29"/>
    </location>
</feature>
<dbReference type="Gene3D" id="2.60.40.1080">
    <property type="match status" value="1"/>
</dbReference>
<dbReference type="InterPro" id="IPR008964">
    <property type="entry name" value="Invasin/intimin_cell_adhesion"/>
</dbReference>
<comment type="caution">
    <text evidence="2">The sequence shown here is derived from an EMBL/GenBank/DDBJ whole genome shotgun (WGS) entry which is preliminary data.</text>
</comment>
<accession>A0A0A0JR67</accession>
<dbReference type="SUPFAM" id="SSF49373">
    <property type="entry name" value="Invasin/intimin cell-adhesion fragments"/>
    <property type="match status" value="1"/>
</dbReference>
<dbReference type="RefSeq" id="WP_035940003.1">
    <property type="nucleotide sequence ID" value="NZ_AVPL01000061.1"/>
</dbReference>
<evidence type="ECO:0000313" key="2">
    <source>
        <dbReference type="EMBL" id="KGN39945.1"/>
    </source>
</evidence>
<organism evidence="2 3">
    <name type="scientific">Knoellia aerolata DSM 18566</name>
    <dbReference type="NCBI Taxonomy" id="1385519"/>
    <lineage>
        <taxon>Bacteria</taxon>
        <taxon>Bacillati</taxon>
        <taxon>Actinomycetota</taxon>
        <taxon>Actinomycetes</taxon>
        <taxon>Micrococcales</taxon>
        <taxon>Intrasporangiaceae</taxon>
        <taxon>Knoellia</taxon>
    </lineage>
</organism>
<dbReference type="Proteomes" id="UP000030013">
    <property type="component" value="Unassembled WGS sequence"/>
</dbReference>
<reference evidence="2 3" key="1">
    <citation type="submission" date="2013-08" db="EMBL/GenBank/DDBJ databases">
        <title>The genome sequence of Knoellia aerolata.</title>
        <authorList>
            <person name="Zhu W."/>
            <person name="Wang G."/>
        </authorList>
    </citation>
    <scope>NUCLEOTIDE SEQUENCE [LARGE SCALE GENOMIC DNA]</scope>
    <source>
        <strain evidence="2 3">DSM 18566</strain>
    </source>
</reference>
<feature type="region of interest" description="Disordered" evidence="1">
    <location>
        <begin position="1"/>
        <end position="34"/>
    </location>
</feature>
<dbReference type="EMBL" id="AVPL01000061">
    <property type="protein sequence ID" value="KGN39945.1"/>
    <property type="molecule type" value="Genomic_DNA"/>
</dbReference>
<dbReference type="AlphaFoldDB" id="A0A0A0JR67"/>
<gene>
    <name evidence="2" type="ORF">N801_17720</name>
</gene>
<protein>
    <recommendedName>
        <fullName evidence="4">BIG2 domain-containing protein</fullName>
    </recommendedName>
</protein>
<keyword evidence="3" id="KW-1185">Reference proteome</keyword>
<proteinExistence type="predicted"/>